<dbReference type="Proteomes" id="UP001054945">
    <property type="component" value="Unassembled WGS sequence"/>
</dbReference>
<reference evidence="1 2" key="1">
    <citation type="submission" date="2021-06" db="EMBL/GenBank/DDBJ databases">
        <title>Caerostris extrusa draft genome.</title>
        <authorList>
            <person name="Kono N."/>
            <person name="Arakawa K."/>
        </authorList>
    </citation>
    <scope>NUCLEOTIDE SEQUENCE [LARGE SCALE GENOMIC DNA]</scope>
</reference>
<gene>
    <name evidence="1" type="ORF">CEXT_655961</name>
</gene>
<accession>A0AAV4QRP5</accession>
<keyword evidence="2" id="KW-1185">Reference proteome</keyword>
<sequence>MKKYIKAITQARIFKKLLRVSSLGNKTCAASDSMAGAYQEPFFSPPPPPRLSLVFGGRRVKVNLWRPDRISRRAGQQLDNLRDESFKWSARSRGLGVRGQERVNRA</sequence>
<evidence type="ECO:0000313" key="1">
    <source>
        <dbReference type="EMBL" id="GIY11489.1"/>
    </source>
</evidence>
<name>A0AAV4QRP5_CAEEX</name>
<evidence type="ECO:0000313" key="2">
    <source>
        <dbReference type="Proteomes" id="UP001054945"/>
    </source>
</evidence>
<organism evidence="1 2">
    <name type="scientific">Caerostris extrusa</name>
    <name type="common">Bark spider</name>
    <name type="synonym">Caerostris bankana</name>
    <dbReference type="NCBI Taxonomy" id="172846"/>
    <lineage>
        <taxon>Eukaryota</taxon>
        <taxon>Metazoa</taxon>
        <taxon>Ecdysozoa</taxon>
        <taxon>Arthropoda</taxon>
        <taxon>Chelicerata</taxon>
        <taxon>Arachnida</taxon>
        <taxon>Araneae</taxon>
        <taxon>Araneomorphae</taxon>
        <taxon>Entelegynae</taxon>
        <taxon>Araneoidea</taxon>
        <taxon>Araneidae</taxon>
        <taxon>Caerostris</taxon>
    </lineage>
</organism>
<dbReference type="EMBL" id="BPLR01006652">
    <property type="protein sequence ID" value="GIY11489.1"/>
    <property type="molecule type" value="Genomic_DNA"/>
</dbReference>
<comment type="caution">
    <text evidence="1">The sequence shown here is derived from an EMBL/GenBank/DDBJ whole genome shotgun (WGS) entry which is preliminary data.</text>
</comment>
<dbReference type="AlphaFoldDB" id="A0AAV4QRP5"/>
<protein>
    <submittedName>
        <fullName evidence="1">Uncharacterized protein</fullName>
    </submittedName>
</protein>
<proteinExistence type="predicted"/>